<evidence type="ECO:0000256" key="10">
    <source>
        <dbReference type="ARBA" id="ARBA00023002"/>
    </source>
</evidence>
<comment type="cofactor">
    <cofactor evidence="1">
        <name>FMN</name>
        <dbReference type="ChEBI" id="CHEBI:58210"/>
    </cofactor>
</comment>
<evidence type="ECO:0000256" key="9">
    <source>
        <dbReference type="ARBA" id="ARBA00022857"/>
    </source>
</evidence>
<comment type="caution">
    <text evidence="12">The sequence shown here is derived from an EMBL/GenBank/DDBJ whole genome shotgun (WGS) entry which is preliminary data.</text>
</comment>
<evidence type="ECO:0000313" key="12">
    <source>
        <dbReference type="EMBL" id="CAL5141182.1"/>
    </source>
</evidence>
<comment type="cofactor">
    <cofactor evidence="2">
        <name>FAD</name>
        <dbReference type="ChEBI" id="CHEBI:57692"/>
    </cofactor>
</comment>
<sequence length="311" mass="35680">MSDNQEDLNLYLLNELMQILTKSLEPFGFEMAPFLVGWYHSVVGQRLHLDKAIAPHDDCVAICLISRAAMFEKSFIPLLKSWFEPENVHSLTEALTPLRSLVHRGRYLPGINDPLDWSVLLRLQSALDTAVRELEPKLSPEQAEAIAFSHFIPDYAMRPVTRMPMIHVQAAGHFSGLTYMHMPSESDLEEETAKKFVGCCLHPKFGGWFGFRGVYVFPNLRCPHLPRRKPQSSIHPGVPPFPKETISNLLTEYNVHWNEGKWRDFGLTDRMDVERYSPAATIYFNTTPKDRPKLLEQWLKEGLPTTVCNNY</sequence>
<dbReference type="PANTHER" id="PTHR31457">
    <property type="entry name" value="METHYLMALONIC ACIDURIA AND HOMOCYSTINURIA TYPE C PROTEIN"/>
    <property type="match status" value="1"/>
</dbReference>
<dbReference type="GO" id="GO:0033787">
    <property type="term" value="F:cyanocobalamin reductase (cyanide-eliminating) (NADP+) activity"/>
    <property type="evidence" value="ECO:0007669"/>
    <property type="project" value="TreeGrafter"/>
</dbReference>
<evidence type="ECO:0000313" key="13">
    <source>
        <dbReference type="Proteomes" id="UP001497525"/>
    </source>
</evidence>
<evidence type="ECO:0000256" key="7">
    <source>
        <dbReference type="ARBA" id="ARBA00022643"/>
    </source>
</evidence>
<keyword evidence="6" id="KW-0285">Flavoprotein</keyword>
<dbReference type="GO" id="GO:0005737">
    <property type="term" value="C:cytoplasm"/>
    <property type="evidence" value="ECO:0007669"/>
    <property type="project" value="UniProtKB-SubCell"/>
</dbReference>
<dbReference type="GO" id="GO:0071949">
    <property type="term" value="F:FAD binding"/>
    <property type="evidence" value="ECO:0007669"/>
    <property type="project" value="TreeGrafter"/>
</dbReference>
<proteinExistence type="inferred from homology"/>
<evidence type="ECO:0000256" key="4">
    <source>
        <dbReference type="ARBA" id="ARBA00007762"/>
    </source>
</evidence>
<dbReference type="Pfam" id="PF16690">
    <property type="entry name" value="MMACHC"/>
    <property type="match status" value="1"/>
</dbReference>
<evidence type="ECO:0000256" key="11">
    <source>
        <dbReference type="ARBA" id="ARBA00031313"/>
    </source>
</evidence>
<keyword evidence="8" id="KW-0274">FAD</keyword>
<dbReference type="AlphaFoldDB" id="A0AAV2TY39"/>
<evidence type="ECO:0000256" key="8">
    <source>
        <dbReference type="ARBA" id="ARBA00022827"/>
    </source>
</evidence>
<dbReference type="GO" id="GO:0032451">
    <property type="term" value="F:demethylase activity"/>
    <property type="evidence" value="ECO:0007669"/>
    <property type="project" value="TreeGrafter"/>
</dbReference>
<keyword evidence="10" id="KW-0560">Oxidoreductase</keyword>
<dbReference type="EMBL" id="CAXLJL010000822">
    <property type="protein sequence ID" value="CAL5141182.1"/>
    <property type="molecule type" value="Genomic_DNA"/>
</dbReference>
<protein>
    <recommendedName>
        <fullName evidence="11">Cyanocobalamin reductase (cyanide-eliminating)</fullName>
    </recommendedName>
</protein>
<accession>A0AAV2TY39</accession>
<comment type="similarity">
    <text evidence="4">Belongs to the MMACHC family.</text>
</comment>
<dbReference type="Proteomes" id="UP001497525">
    <property type="component" value="Unassembled WGS sequence"/>
</dbReference>
<reference evidence="12" key="1">
    <citation type="submission" date="2024-06" db="EMBL/GenBank/DDBJ databases">
        <authorList>
            <person name="Liu X."/>
            <person name="Lenzi L."/>
            <person name="Haldenby T S."/>
            <person name="Uol C."/>
        </authorList>
    </citation>
    <scope>NUCLEOTIDE SEQUENCE</scope>
</reference>
<evidence type="ECO:0000256" key="2">
    <source>
        <dbReference type="ARBA" id="ARBA00001974"/>
    </source>
</evidence>
<organism evidence="12 13">
    <name type="scientific">Calicophoron daubneyi</name>
    <name type="common">Rumen fluke</name>
    <name type="synonym">Paramphistomum daubneyi</name>
    <dbReference type="NCBI Taxonomy" id="300641"/>
    <lineage>
        <taxon>Eukaryota</taxon>
        <taxon>Metazoa</taxon>
        <taxon>Spiralia</taxon>
        <taxon>Lophotrochozoa</taxon>
        <taxon>Platyhelminthes</taxon>
        <taxon>Trematoda</taxon>
        <taxon>Digenea</taxon>
        <taxon>Plagiorchiida</taxon>
        <taxon>Pronocephalata</taxon>
        <taxon>Paramphistomoidea</taxon>
        <taxon>Paramphistomidae</taxon>
        <taxon>Calicophoron</taxon>
    </lineage>
</organism>
<gene>
    <name evidence="12" type="ORF">CDAUBV1_LOCUS16445</name>
</gene>
<dbReference type="CDD" id="cd12959">
    <property type="entry name" value="MMACHC-like"/>
    <property type="match status" value="1"/>
</dbReference>
<dbReference type="GO" id="GO:0009235">
    <property type="term" value="P:cobalamin metabolic process"/>
    <property type="evidence" value="ECO:0007669"/>
    <property type="project" value="TreeGrafter"/>
</dbReference>
<name>A0AAV2TY39_CALDB</name>
<dbReference type="PANTHER" id="PTHR31457:SF2">
    <property type="entry name" value="CYANOCOBALAMIN REDUCTASE _ ALKYLCOBALAMIN DEALKYLASE"/>
    <property type="match status" value="1"/>
</dbReference>
<keyword evidence="7" id="KW-0288">FMN</keyword>
<comment type="subcellular location">
    <subcellularLocation>
        <location evidence="3">Cytoplasm</location>
    </subcellularLocation>
</comment>
<evidence type="ECO:0000256" key="1">
    <source>
        <dbReference type="ARBA" id="ARBA00001917"/>
    </source>
</evidence>
<dbReference type="InterPro" id="IPR032037">
    <property type="entry name" value="MMACHC"/>
</dbReference>
<keyword evidence="9" id="KW-0521">NADP</keyword>
<evidence type="ECO:0000256" key="3">
    <source>
        <dbReference type="ARBA" id="ARBA00004496"/>
    </source>
</evidence>
<evidence type="ECO:0000256" key="6">
    <source>
        <dbReference type="ARBA" id="ARBA00022630"/>
    </source>
</evidence>
<evidence type="ECO:0000256" key="5">
    <source>
        <dbReference type="ARBA" id="ARBA00022490"/>
    </source>
</evidence>
<keyword evidence="5" id="KW-0963">Cytoplasm</keyword>